<dbReference type="Pfam" id="PF01263">
    <property type="entry name" value="Aldose_epim"/>
    <property type="match status" value="1"/>
</dbReference>
<keyword evidence="2" id="KW-1185">Reference proteome</keyword>
<evidence type="ECO:0000313" key="2">
    <source>
        <dbReference type="Proteomes" id="UP000749311"/>
    </source>
</evidence>
<dbReference type="Proteomes" id="UP000749311">
    <property type="component" value="Unassembled WGS sequence"/>
</dbReference>
<proteinExistence type="predicted"/>
<organism evidence="1 2">
    <name type="scientific">Brooklawnia cerclae</name>
    <dbReference type="NCBI Taxonomy" id="349934"/>
    <lineage>
        <taxon>Bacteria</taxon>
        <taxon>Bacillati</taxon>
        <taxon>Actinomycetota</taxon>
        <taxon>Actinomycetes</taxon>
        <taxon>Propionibacteriales</taxon>
        <taxon>Propionibacteriaceae</taxon>
        <taxon>Brooklawnia</taxon>
    </lineage>
</organism>
<dbReference type="GO" id="GO:0004034">
    <property type="term" value="F:aldose 1-epimerase activity"/>
    <property type="evidence" value="ECO:0007669"/>
    <property type="project" value="UniProtKB-EC"/>
</dbReference>
<gene>
    <name evidence="1" type="ORF">FB473_001792</name>
</gene>
<dbReference type="InterPro" id="IPR008183">
    <property type="entry name" value="Aldose_1/G6P_1-epimerase"/>
</dbReference>
<name>A0ABX0SFJ3_9ACTN</name>
<dbReference type="SUPFAM" id="SSF74650">
    <property type="entry name" value="Galactose mutarotase-like"/>
    <property type="match status" value="1"/>
</dbReference>
<dbReference type="EC" id="5.1.3.3" evidence="1"/>
<dbReference type="CDD" id="cd09022">
    <property type="entry name" value="Aldose_epim_Ec_YihR"/>
    <property type="match status" value="1"/>
</dbReference>
<keyword evidence="1" id="KW-0413">Isomerase</keyword>
<sequence>MTAEHASRRPLSGEQVRITFGDYAADIASVGASLRTLTYRGRDLVVPFDADVLRPVFRGSVLVPWPNRVADGHYSFDGTAHRIPINEPERSTALHGLAVWADWTVVEKTADSVTLEHRITAQEAYPFDLLVAASYRLGDDGLRWSVRATNLGAVRAPYGVGSHAYLVGGAGRVNDWTLSLPARQVLEVSADRLLPLATRPVGDYLDAELDFRVSRGLGETFVDHAYTDLTPRSGGENTCRVEVRGPGGTGVAMTWDPRVLPWVQVHTADRPEPELNRAGLAVEPMSCPPDAFNSGVDLVVLDPGASHEASWLVSALDGQGA</sequence>
<comment type="caution">
    <text evidence="1">The sequence shown here is derived from an EMBL/GenBank/DDBJ whole genome shotgun (WGS) entry which is preliminary data.</text>
</comment>
<dbReference type="PANTHER" id="PTHR10091:SF0">
    <property type="entry name" value="GALACTOSE MUTAROTASE"/>
    <property type="match status" value="1"/>
</dbReference>
<reference evidence="1 2" key="1">
    <citation type="submission" date="2020-02" db="EMBL/GenBank/DDBJ databases">
        <title>Sequencing the genomes of 1000 actinobacteria strains.</title>
        <authorList>
            <person name="Klenk H.-P."/>
        </authorList>
    </citation>
    <scope>NUCLEOTIDE SEQUENCE [LARGE SCALE GENOMIC DNA]</scope>
    <source>
        <strain evidence="1 2">DSM 19609</strain>
    </source>
</reference>
<dbReference type="RefSeq" id="WP_167166613.1">
    <property type="nucleotide sequence ID" value="NZ_BAAAOO010000011.1"/>
</dbReference>
<dbReference type="PANTHER" id="PTHR10091">
    <property type="entry name" value="ALDOSE-1-EPIMERASE"/>
    <property type="match status" value="1"/>
</dbReference>
<protein>
    <submittedName>
        <fullName evidence="1">Aldose 1-epimerase</fullName>
        <ecNumber evidence="1">5.1.3.3</ecNumber>
    </submittedName>
</protein>
<evidence type="ECO:0000313" key="1">
    <source>
        <dbReference type="EMBL" id="NIH57147.1"/>
    </source>
</evidence>
<dbReference type="Gene3D" id="2.70.98.10">
    <property type="match status" value="1"/>
</dbReference>
<dbReference type="InterPro" id="IPR037480">
    <property type="entry name" value="YihR-like"/>
</dbReference>
<dbReference type="InterPro" id="IPR014718">
    <property type="entry name" value="GH-type_carb-bd"/>
</dbReference>
<accession>A0ABX0SFJ3</accession>
<dbReference type="InterPro" id="IPR011013">
    <property type="entry name" value="Gal_mutarotase_sf_dom"/>
</dbReference>
<dbReference type="EMBL" id="JAAMOZ010000001">
    <property type="protein sequence ID" value="NIH57147.1"/>
    <property type="molecule type" value="Genomic_DNA"/>
</dbReference>